<dbReference type="AlphaFoldDB" id="A0A7S0Y8A4"/>
<evidence type="ECO:0000256" key="1">
    <source>
        <dbReference type="ARBA" id="ARBA00006524"/>
    </source>
</evidence>
<proteinExistence type="inferred from homology"/>
<dbReference type="InterPro" id="IPR019398">
    <property type="entry name" value="Pre-rRNA_process_TSR2"/>
</dbReference>
<protein>
    <recommendedName>
        <fullName evidence="5">Pre-rRNA-processing protein TSR2 homolog</fullName>
    </recommendedName>
</protein>
<feature type="region of interest" description="Disordered" evidence="3">
    <location>
        <begin position="148"/>
        <end position="173"/>
    </location>
</feature>
<dbReference type="EMBL" id="HBFM01003750">
    <property type="protein sequence ID" value="CAD8765776.1"/>
    <property type="molecule type" value="Transcribed_RNA"/>
</dbReference>
<sequence length="206" mass="23359">MQLRSGYRVGQNVMAPEHRPLFEEGVALIFAKWTALRLAVDNKWGGDNSEEKAQFLMEDIIDWFYKQRDHFTDDLEVELDEAILHDFNVEAEDGSPKQVSQALIQLYQEVQKGQMDMLEHLRRLEAEGAKKSKKQVMDLDGTIMEAGIDDMKDSSSDDEGSDAEMGDVAMEADEAPLAIPIAEPEIKAPIVDEDGFTMIQKGRRRR</sequence>
<evidence type="ECO:0000256" key="2">
    <source>
        <dbReference type="ARBA" id="ARBA00022552"/>
    </source>
</evidence>
<reference evidence="4" key="1">
    <citation type="submission" date="2021-01" db="EMBL/GenBank/DDBJ databases">
        <authorList>
            <person name="Corre E."/>
            <person name="Pelletier E."/>
            <person name="Niang G."/>
            <person name="Scheremetjew M."/>
            <person name="Finn R."/>
            <person name="Kale V."/>
            <person name="Holt S."/>
            <person name="Cochrane G."/>
            <person name="Meng A."/>
            <person name="Brown T."/>
            <person name="Cohen L."/>
        </authorList>
    </citation>
    <scope>NUCLEOTIDE SEQUENCE</scope>
    <source>
        <strain evidence="4">SAG 63-3</strain>
    </source>
</reference>
<dbReference type="Pfam" id="PF10273">
    <property type="entry name" value="WGG"/>
    <property type="match status" value="1"/>
</dbReference>
<evidence type="ECO:0000256" key="3">
    <source>
        <dbReference type="SAM" id="MobiDB-lite"/>
    </source>
</evidence>
<dbReference type="PANTHER" id="PTHR21250">
    <property type="entry name" value="PRE-RRNA-PROCESSING PROTEIN TSR2 HOMOLOG"/>
    <property type="match status" value="1"/>
</dbReference>
<keyword evidence="2" id="KW-0698">rRNA processing</keyword>
<dbReference type="GO" id="GO:0006364">
    <property type="term" value="P:rRNA processing"/>
    <property type="evidence" value="ECO:0007669"/>
    <property type="project" value="UniProtKB-KW"/>
</dbReference>
<feature type="compositionally biased region" description="Acidic residues" evidence="3">
    <location>
        <begin position="156"/>
        <end position="173"/>
    </location>
</feature>
<organism evidence="4">
    <name type="scientific">Polytomella parva</name>
    <dbReference type="NCBI Taxonomy" id="51329"/>
    <lineage>
        <taxon>Eukaryota</taxon>
        <taxon>Viridiplantae</taxon>
        <taxon>Chlorophyta</taxon>
        <taxon>core chlorophytes</taxon>
        <taxon>Chlorophyceae</taxon>
        <taxon>CS clade</taxon>
        <taxon>Chlamydomonadales</taxon>
        <taxon>Chlamydomonadaceae</taxon>
        <taxon>Polytomella</taxon>
    </lineage>
</organism>
<gene>
    <name evidence="4" type="ORF">PPAR00522_LOCUS2165</name>
</gene>
<evidence type="ECO:0008006" key="5">
    <source>
        <dbReference type="Google" id="ProtNLM"/>
    </source>
</evidence>
<evidence type="ECO:0000313" key="4">
    <source>
        <dbReference type="EMBL" id="CAD8765776.1"/>
    </source>
</evidence>
<accession>A0A7S0Y8A4</accession>
<name>A0A7S0Y8A4_9CHLO</name>
<comment type="similarity">
    <text evidence="1">Belongs to the TSR2 family.</text>
</comment>